<sequence length="142" mass="15418">MAFKRKLDDDVSYQTQPVKQMKLVPFPSSESMDMDMDIPMSDTPVDYQIVPSAFHTRLASSASSVTDASSEYSSEAASSPSAPVSQLPGCHGRSYTSLSFPHLRSDCKQIPKLRVSCGSGPNGKRSMWGICEECGAIEMLDS</sequence>
<organism evidence="2 3">
    <name type="scientific">Pyrrhoderma noxium</name>
    <dbReference type="NCBI Taxonomy" id="2282107"/>
    <lineage>
        <taxon>Eukaryota</taxon>
        <taxon>Fungi</taxon>
        <taxon>Dikarya</taxon>
        <taxon>Basidiomycota</taxon>
        <taxon>Agaricomycotina</taxon>
        <taxon>Agaricomycetes</taxon>
        <taxon>Hymenochaetales</taxon>
        <taxon>Hymenochaetaceae</taxon>
        <taxon>Pyrrhoderma</taxon>
    </lineage>
</organism>
<dbReference type="AlphaFoldDB" id="A0A286UGZ2"/>
<dbReference type="Proteomes" id="UP000217199">
    <property type="component" value="Unassembled WGS sequence"/>
</dbReference>
<evidence type="ECO:0000313" key="3">
    <source>
        <dbReference type="Proteomes" id="UP000217199"/>
    </source>
</evidence>
<reference evidence="2 3" key="1">
    <citation type="journal article" date="2017" name="Mol. Ecol.">
        <title>Comparative and population genomic landscape of Phellinus noxius: A hypervariable fungus causing root rot in trees.</title>
        <authorList>
            <person name="Chung C.L."/>
            <person name="Lee T.J."/>
            <person name="Akiba M."/>
            <person name="Lee H.H."/>
            <person name="Kuo T.H."/>
            <person name="Liu D."/>
            <person name="Ke H.M."/>
            <person name="Yokoi T."/>
            <person name="Roa M.B."/>
            <person name="Lu M.J."/>
            <person name="Chang Y.Y."/>
            <person name="Ann P.J."/>
            <person name="Tsai J.N."/>
            <person name="Chen C.Y."/>
            <person name="Tzean S.S."/>
            <person name="Ota Y."/>
            <person name="Hattori T."/>
            <person name="Sahashi N."/>
            <person name="Liou R.F."/>
            <person name="Kikuchi T."/>
            <person name="Tsai I.J."/>
        </authorList>
    </citation>
    <scope>NUCLEOTIDE SEQUENCE [LARGE SCALE GENOMIC DNA]</scope>
    <source>
        <strain evidence="2 3">FFPRI411160</strain>
    </source>
</reference>
<accession>A0A286UGZ2</accession>
<protein>
    <submittedName>
        <fullName evidence="2">Uncharacterized protein</fullName>
    </submittedName>
</protein>
<keyword evidence="3" id="KW-1185">Reference proteome</keyword>
<proteinExistence type="predicted"/>
<evidence type="ECO:0000313" key="2">
    <source>
        <dbReference type="EMBL" id="PAV18882.1"/>
    </source>
</evidence>
<dbReference type="OrthoDB" id="2574468at2759"/>
<comment type="caution">
    <text evidence="2">The sequence shown here is derived from an EMBL/GenBank/DDBJ whole genome shotgun (WGS) entry which is preliminary data.</text>
</comment>
<dbReference type="InParanoid" id="A0A286UGZ2"/>
<feature type="region of interest" description="Disordered" evidence="1">
    <location>
        <begin position="65"/>
        <end position="88"/>
    </location>
</feature>
<feature type="compositionally biased region" description="Low complexity" evidence="1">
    <location>
        <begin position="65"/>
        <end position="85"/>
    </location>
</feature>
<gene>
    <name evidence="2" type="ORF">PNOK_0572500</name>
</gene>
<name>A0A286UGZ2_9AGAM</name>
<evidence type="ECO:0000256" key="1">
    <source>
        <dbReference type="SAM" id="MobiDB-lite"/>
    </source>
</evidence>
<dbReference type="EMBL" id="NBII01000005">
    <property type="protein sequence ID" value="PAV18882.1"/>
    <property type="molecule type" value="Genomic_DNA"/>
</dbReference>